<dbReference type="AlphaFoldDB" id="A0A2T5GKS6"/>
<reference evidence="2 3" key="1">
    <citation type="submission" date="2018-04" db="EMBL/GenBank/DDBJ databases">
        <title>Genomic Encyclopedia of Type Strains, Phase III (KMG-III): the genomes of soil and plant-associated and newly described type strains.</title>
        <authorList>
            <person name="Whitman W."/>
        </authorList>
    </citation>
    <scope>NUCLEOTIDE SEQUENCE [LARGE SCALE GENOMIC DNA]</scope>
    <source>
        <strain evidence="2 3">MA101b</strain>
    </source>
</reference>
<evidence type="ECO:0000259" key="1">
    <source>
        <dbReference type="Pfam" id="PF04230"/>
    </source>
</evidence>
<feature type="domain" description="Polysaccharide pyruvyl transferase" evidence="1">
    <location>
        <begin position="38"/>
        <end position="272"/>
    </location>
</feature>
<evidence type="ECO:0000313" key="2">
    <source>
        <dbReference type="EMBL" id="PTQ59933.1"/>
    </source>
</evidence>
<accession>A0A2T5GKS6</accession>
<dbReference type="InterPro" id="IPR007345">
    <property type="entry name" value="Polysacch_pyruvyl_Trfase"/>
</dbReference>
<sequence length="310" mass="34202">MTAPKHLGEQRAILTAFYRTHVAIGSRYALLDFPDHANVGDSAIWLGELALLRQITGRDPCYVSTWHDFDLDAFRDACPDGVLFLHGGGNLGDIWPHHQLFREDILATVRDRTVVQLPQSIHFRVPAQVDRFARLVADHPDFVLYVRDARSLDFARRHLACPSHLAPDSAYALGEQLRGAPQGDVLMLMRTDDERQGYAVPSEDGATVVDWLEDDADLPLGSSATAREAQAVARVDRGLRLLSQGRVVVTDRLHGHIIADLLGIPHVVLDNEYGKIAAYLDAWAGPDAIVTRATTSEQALVLAKQRISAT</sequence>
<dbReference type="EMBL" id="QAOG01000004">
    <property type="protein sequence ID" value="PTQ59933.1"/>
    <property type="molecule type" value="Genomic_DNA"/>
</dbReference>
<organism evidence="2 3">
    <name type="scientific">Sphingomonas aurantiaca</name>
    <dbReference type="NCBI Taxonomy" id="185949"/>
    <lineage>
        <taxon>Bacteria</taxon>
        <taxon>Pseudomonadati</taxon>
        <taxon>Pseudomonadota</taxon>
        <taxon>Alphaproteobacteria</taxon>
        <taxon>Sphingomonadales</taxon>
        <taxon>Sphingomonadaceae</taxon>
        <taxon>Sphingomonas</taxon>
    </lineage>
</organism>
<dbReference type="Proteomes" id="UP000244189">
    <property type="component" value="Unassembled WGS sequence"/>
</dbReference>
<name>A0A2T5GKS6_9SPHN</name>
<proteinExistence type="predicted"/>
<dbReference type="Pfam" id="PF04230">
    <property type="entry name" value="PS_pyruv_trans"/>
    <property type="match status" value="1"/>
</dbReference>
<keyword evidence="3" id="KW-1185">Reference proteome</keyword>
<protein>
    <submittedName>
        <fullName evidence="2">Pyruvyl transferase EpsO</fullName>
    </submittedName>
</protein>
<comment type="caution">
    <text evidence="2">The sequence shown here is derived from an EMBL/GenBank/DDBJ whole genome shotgun (WGS) entry which is preliminary data.</text>
</comment>
<gene>
    <name evidence="2" type="ORF">C8J26_2788</name>
</gene>
<evidence type="ECO:0000313" key="3">
    <source>
        <dbReference type="Proteomes" id="UP000244189"/>
    </source>
</evidence>
<keyword evidence="2" id="KW-0808">Transferase</keyword>
<dbReference type="GO" id="GO:0016740">
    <property type="term" value="F:transferase activity"/>
    <property type="evidence" value="ECO:0007669"/>
    <property type="project" value="UniProtKB-KW"/>
</dbReference>
<dbReference type="RefSeq" id="WP_244185307.1">
    <property type="nucleotide sequence ID" value="NZ_QAOG01000004.1"/>
</dbReference>